<dbReference type="KEGG" id="nmy:CJ229_000970"/>
<keyword evidence="3" id="KW-1185">Reference proteome</keyword>
<dbReference type="Proteomes" id="UP000243626">
    <property type="component" value="Chromosome"/>
</dbReference>
<reference evidence="2 3" key="2">
    <citation type="submission" date="2023-10" db="EMBL/GenBank/DDBJ databases">
        <authorList>
            <person name="Choi B."/>
        </authorList>
    </citation>
    <scope>NUCLEOTIDE SEQUENCE [LARGE SCALE GENOMIC DNA]</scope>
    <source>
        <strain evidence="2 3">UMB0959</strain>
    </source>
</reference>
<dbReference type="PANTHER" id="PTHR34504:SF2">
    <property type="entry name" value="UPF0150 PROTEIN SSL0259"/>
    <property type="match status" value="1"/>
</dbReference>
<accession>A0AAF0YNA9</accession>
<evidence type="ECO:0000313" key="2">
    <source>
        <dbReference type="EMBL" id="WOS96347.1"/>
    </source>
</evidence>
<reference evidence="3" key="1">
    <citation type="submission" date="2017-09" db="EMBL/GenBank/DDBJ databases">
        <title>Bacterial strain isolated from the female urinary microbiota.</title>
        <authorList>
            <person name="Thomas-White K."/>
            <person name="Kumar N."/>
            <person name="Forster S."/>
            <person name="Putonti C."/>
            <person name="Lawley T."/>
            <person name="Wolfe A.J."/>
        </authorList>
    </citation>
    <scope>NUCLEOTIDE SEQUENCE [LARGE SCALE GENOMIC DNA]</scope>
    <source>
        <strain evidence="3">UMB0959</strain>
    </source>
</reference>
<dbReference type="AlphaFoldDB" id="A0AAF0YNA9"/>
<sequence length="132" mass="15176">MKYHYYAILEKEDENYNVRFPDLPGALTFGEDIEDAIYMAKDALEGHLLVMEDDGDYIPNATDFSELKPLLNDNEQLQLIVADTHLLRIKEENKTVNKMVTLPNYLVELGKEKGINFSQTLQRALKEELGVK</sequence>
<name>A0AAF0YNA9_9STAP</name>
<dbReference type="PANTHER" id="PTHR34504">
    <property type="entry name" value="ANTITOXIN HICB"/>
    <property type="match status" value="1"/>
</dbReference>
<dbReference type="Pfam" id="PF15919">
    <property type="entry name" value="HicB_lk_antitox"/>
    <property type="match status" value="1"/>
</dbReference>
<dbReference type="Gene3D" id="3.30.160.250">
    <property type="match status" value="1"/>
</dbReference>
<dbReference type="EMBL" id="CP136964">
    <property type="protein sequence ID" value="WOS96347.1"/>
    <property type="molecule type" value="Genomic_DNA"/>
</dbReference>
<dbReference type="InterPro" id="IPR035069">
    <property type="entry name" value="TTHA1013/TTHA0281-like"/>
</dbReference>
<proteinExistence type="predicted"/>
<dbReference type="RefSeq" id="WP_070457806.1">
    <property type="nucleotide sequence ID" value="NZ_CP136964.1"/>
</dbReference>
<evidence type="ECO:0000259" key="1">
    <source>
        <dbReference type="Pfam" id="PF15919"/>
    </source>
</evidence>
<protein>
    <submittedName>
        <fullName evidence="2">Type II toxin-antitoxin system HicB family antitoxin</fullName>
    </submittedName>
</protein>
<gene>
    <name evidence="2" type="ORF">CJ229_000970</name>
</gene>
<dbReference type="InterPro" id="IPR031807">
    <property type="entry name" value="HicB-like"/>
</dbReference>
<dbReference type="InterPro" id="IPR051404">
    <property type="entry name" value="TA_system_antitoxin"/>
</dbReference>
<organism evidence="2 3">
    <name type="scientific">Nosocomiicoccus massiliensis</name>
    <dbReference type="NCBI Taxonomy" id="1232430"/>
    <lineage>
        <taxon>Bacteria</taxon>
        <taxon>Bacillati</taxon>
        <taxon>Bacillota</taxon>
        <taxon>Bacilli</taxon>
        <taxon>Bacillales</taxon>
        <taxon>Staphylococcaceae</taxon>
        <taxon>Nosocomiicoccus</taxon>
    </lineage>
</organism>
<feature type="domain" description="HicB-like antitoxin of toxin-antitoxin system" evidence="1">
    <location>
        <begin position="7"/>
        <end position="108"/>
    </location>
</feature>
<dbReference type="SUPFAM" id="SSF143100">
    <property type="entry name" value="TTHA1013/TTHA0281-like"/>
    <property type="match status" value="1"/>
</dbReference>
<evidence type="ECO:0000313" key="3">
    <source>
        <dbReference type="Proteomes" id="UP000243626"/>
    </source>
</evidence>